<name>A0ABC9B685_9POAL</name>
<keyword evidence="10" id="KW-1133">Transmembrane helix</keyword>
<evidence type="ECO:0000256" key="13">
    <source>
        <dbReference type="SAM" id="MobiDB-lite"/>
    </source>
</evidence>
<dbReference type="Pfam" id="PF00560">
    <property type="entry name" value="LRR_1"/>
    <property type="match status" value="1"/>
</dbReference>
<evidence type="ECO:0000256" key="8">
    <source>
        <dbReference type="ARBA" id="ARBA00022821"/>
    </source>
</evidence>
<dbReference type="Pfam" id="PF00931">
    <property type="entry name" value="NB-ARC"/>
    <property type="match status" value="1"/>
</dbReference>
<dbReference type="SMART" id="SM00220">
    <property type="entry name" value="S_TKc"/>
    <property type="match status" value="1"/>
</dbReference>
<dbReference type="InterPro" id="IPR008271">
    <property type="entry name" value="Ser/Thr_kinase_AS"/>
</dbReference>
<dbReference type="InterPro" id="IPR011009">
    <property type="entry name" value="Kinase-like_dom_sf"/>
</dbReference>
<reference evidence="15 16" key="2">
    <citation type="submission" date="2024-10" db="EMBL/GenBank/DDBJ databases">
        <authorList>
            <person name="Ryan C."/>
        </authorList>
    </citation>
    <scope>NUCLEOTIDE SEQUENCE [LARGE SCALE GENOMIC DNA]</scope>
</reference>
<dbReference type="SUPFAM" id="SSF52058">
    <property type="entry name" value="L domain-like"/>
    <property type="match status" value="2"/>
</dbReference>
<dbReference type="PROSITE" id="PS00108">
    <property type="entry name" value="PROTEIN_KINASE_ST"/>
    <property type="match status" value="1"/>
</dbReference>
<protein>
    <recommendedName>
        <fullName evidence="14">Protein kinase domain-containing protein</fullName>
    </recommendedName>
</protein>
<feature type="domain" description="Protein kinase" evidence="14">
    <location>
        <begin position="18"/>
        <end position="304"/>
    </location>
</feature>
<dbReference type="Gene3D" id="3.30.200.20">
    <property type="entry name" value="Phosphorylase Kinase, domain 1"/>
    <property type="match status" value="1"/>
</dbReference>
<keyword evidence="3" id="KW-0808">Transferase</keyword>
<dbReference type="Gene3D" id="1.10.10.10">
    <property type="entry name" value="Winged helix-like DNA-binding domain superfamily/Winged helix DNA-binding domain"/>
    <property type="match status" value="1"/>
</dbReference>
<evidence type="ECO:0000313" key="15">
    <source>
        <dbReference type="EMBL" id="CAL4994061.1"/>
    </source>
</evidence>
<gene>
    <name evidence="15" type="ORF">URODEC1_LOCUS61767</name>
</gene>
<comment type="subcellular location">
    <subcellularLocation>
        <location evidence="1">Cell membrane</location>
        <topology evidence="1">Single-pass membrane protein</topology>
    </subcellularLocation>
</comment>
<dbReference type="InterPro" id="IPR055414">
    <property type="entry name" value="LRR_R13L4/SHOC2-like"/>
</dbReference>
<keyword evidence="6 12" id="KW-0547">Nucleotide-binding</keyword>
<proteinExistence type="predicted"/>
<keyword evidence="16" id="KW-1185">Reference proteome</keyword>
<dbReference type="Pfam" id="PF25019">
    <property type="entry name" value="LRR_R13L1-DRL21"/>
    <property type="match status" value="1"/>
</dbReference>
<reference evidence="16" key="1">
    <citation type="submission" date="2024-06" db="EMBL/GenBank/DDBJ databases">
        <authorList>
            <person name="Ryan C."/>
        </authorList>
    </citation>
    <scope>NUCLEOTIDE SEQUENCE [LARGE SCALE GENOMIC DNA]</scope>
</reference>
<dbReference type="SMART" id="SM00367">
    <property type="entry name" value="LRR_CC"/>
    <property type="match status" value="4"/>
</dbReference>
<keyword evidence="4" id="KW-0812">Transmembrane</keyword>
<dbReference type="Gene3D" id="3.80.10.10">
    <property type="entry name" value="Ribonuclease Inhibitor"/>
    <property type="match status" value="4"/>
</dbReference>
<dbReference type="PROSITE" id="PS00107">
    <property type="entry name" value="PROTEIN_KINASE_ATP"/>
    <property type="match status" value="1"/>
</dbReference>
<dbReference type="GO" id="GO:0005524">
    <property type="term" value="F:ATP binding"/>
    <property type="evidence" value="ECO:0007669"/>
    <property type="project" value="UniProtKB-UniRule"/>
</dbReference>
<dbReference type="GO" id="GO:0006952">
    <property type="term" value="P:defense response"/>
    <property type="evidence" value="ECO:0007669"/>
    <property type="project" value="UniProtKB-KW"/>
</dbReference>
<sequence>MKLEDLSWKFLREITDDFSKERIVGEGAFGVVYKGVTKNGDDVAVKKLKLRDVNLDYKQFQNEFCNLKKLKHQNIVQILGYCYEAEKKHLILPDGSKVHVDGETCAALCFEYLHNGSLQKHISDEFTELDWHKRFKIIKGTCEGLKYIHEKRIYHLDLKPDNILLDKDMVPKIADFGLSRIFGKKELSRITRNPYGTLGYQPPEHIDRGEISGKFDIFSLGVIMIKIVSGSNGYSKCLDMSLDEFIDQVQENWRNMLRASCTSNSLLEAYCHQVETCTLIALNCLDADSQKRPDIVKIIEHLNEVETKVAGKFVQKQTEILQQVPNKGRRKLFSGMTIHNNKKKMRIESKDITGLHQNINLMMGPSYSELEFVDARETSSDVVEKLIVGRIEEKEKLMTLFEGTSEKIVILPIHGIGGIGKTTFARMIYNDPKLKCYSHVWVHVSRRFGLNKICKSISSQLSAKKSLANERQMTQCCFTKLLSGKKILIVLDDLWEDNQFQLQSLKDMLYCKDSNIIILVTTRSECVAERICTNLQPYKILPLTNDMCWEIIKQRSGVEDRDDKEQLMGIGQEIAQKCGGVALAAISLGFTLRSMNFDQWVKVKDNGIWNEPVTKDFTLTNHVLASLNLSYSYMDPCLKRCFDYCGIFQKGQMLAKQDLIHQWISLGLIKPTKMLSTMQLSEKYIMQLLGLSFLQHSVSPTTSGAYHGHASFFTMHDLVHDLAVLVLGDDILYQCKQGNAGGSTCRYAVLSDCRKPLKLSTTSPAMLKALRFQDCFRTRLRNVAFSSAKSLRVLDLSECFIQKLPDSIGRLKQLGYLKAHRIQDQMVPSCITKLSKLNYLSLSESSELLVLPESIGDIVGLLHLDLSCCSGIEQLPESLGNLERLVHLDLSECSSLTGVPESLGSLTKLQYLNLSGIRWLAKLPTSFGNLCSLVHLNLAECVHLIGVPGSLSGFTKLQYLNLSCCSRLGKNRHESLRGLQDVVEILTELRYLNLEHCLESMYGDQPADERISFLCNKSNLEYLNISHNKNLYSIPETVAKLGKLRTLDLSFCRNLQRLPATISEIDSLKFLEISNCSKLDKSTVPQSINSSILLPHFLVHAGDGESTSTVVHLEYENPTKLYISMLENVMSAEEAQRIKLAEKSRIEELGLLWTRDAKRFVDDKEVLRELVPPDSVEIFKLEGYNSVSFPSWMANVATYLPYLVIIYIWELPNCKNLPPLGQLPNLEKLSIVGVDQLTKIDAEFYGGMRPFRRLDDITLVGLECLEEWNTTYSCGEDGLIELVLPNLLSLNIHFCPKLSFQPRLPGGNYKLSISGCDELILSSWGDIGHVRASSYAAATELNVENCFEPLHHWSLLRHLPGLTGLSIKHCYDLTCDSPDFLRGLSSLQRLSVKNCKYITSLPEMLGNLITLTEFEIVNCKRINSLPESIQQLTCLQRLQIASCPKLVQWCQLEENEKKLGYIKDKEIGDHLLGFDQESESDLYSDDQESESDLDSE</sequence>
<dbReference type="GO" id="GO:0016301">
    <property type="term" value="F:kinase activity"/>
    <property type="evidence" value="ECO:0007669"/>
    <property type="project" value="UniProtKB-KW"/>
</dbReference>
<dbReference type="SUPFAM" id="SSF52540">
    <property type="entry name" value="P-loop containing nucleoside triphosphate hydrolases"/>
    <property type="match status" value="1"/>
</dbReference>
<dbReference type="InterPro" id="IPR006553">
    <property type="entry name" value="Leu-rich_rpt_Cys-con_subtyp"/>
</dbReference>
<feature type="binding site" evidence="12">
    <location>
        <position position="47"/>
    </location>
    <ligand>
        <name>ATP</name>
        <dbReference type="ChEBI" id="CHEBI:30616"/>
    </ligand>
</feature>
<keyword evidence="2" id="KW-0433">Leucine-rich repeat</keyword>
<evidence type="ECO:0000256" key="4">
    <source>
        <dbReference type="ARBA" id="ARBA00022692"/>
    </source>
</evidence>
<evidence type="ECO:0000256" key="11">
    <source>
        <dbReference type="ARBA" id="ARBA00023136"/>
    </source>
</evidence>
<keyword evidence="9 12" id="KW-0067">ATP-binding</keyword>
<evidence type="ECO:0000256" key="7">
    <source>
        <dbReference type="ARBA" id="ARBA00022777"/>
    </source>
</evidence>
<dbReference type="Pfam" id="PF23598">
    <property type="entry name" value="LRR_14"/>
    <property type="match status" value="1"/>
</dbReference>
<dbReference type="Gene3D" id="1.10.510.10">
    <property type="entry name" value="Transferase(Phosphotransferase) domain 1"/>
    <property type="match status" value="1"/>
</dbReference>
<dbReference type="InterPro" id="IPR056789">
    <property type="entry name" value="LRR_R13L1-DRL21"/>
</dbReference>
<dbReference type="PRINTS" id="PR00364">
    <property type="entry name" value="DISEASERSIST"/>
</dbReference>
<dbReference type="Proteomes" id="UP001497457">
    <property type="component" value="Chromosome 24b"/>
</dbReference>
<dbReference type="InterPro" id="IPR000719">
    <property type="entry name" value="Prot_kinase_dom"/>
</dbReference>
<evidence type="ECO:0000256" key="6">
    <source>
        <dbReference type="ARBA" id="ARBA00022741"/>
    </source>
</evidence>
<evidence type="ECO:0000256" key="3">
    <source>
        <dbReference type="ARBA" id="ARBA00022679"/>
    </source>
</evidence>
<dbReference type="PROSITE" id="PS50011">
    <property type="entry name" value="PROTEIN_KINASE_DOM"/>
    <property type="match status" value="1"/>
</dbReference>
<evidence type="ECO:0000256" key="10">
    <source>
        <dbReference type="ARBA" id="ARBA00022989"/>
    </source>
</evidence>
<dbReference type="InterPro" id="IPR002182">
    <property type="entry name" value="NB-ARC"/>
</dbReference>
<dbReference type="InterPro" id="IPR032675">
    <property type="entry name" value="LRR_dom_sf"/>
</dbReference>
<dbReference type="FunFam" id="3.30.200.20:FF:000465">
    <property type="entry name" value="Cysteine-rich receptor-like protein kinase 6"/>
    <property type="match status" value="1"/>
</dbReference>
<evidence type="ECO:0000256" key="1">
    <source>
        <dbReference type="ARBA" id="ARBA00004162"/>
    </source>
</evidence>
<dbReference type="PANTHER" id="PTHR45707">
    <property type="entry name" value="C2 CALCIUM/LIPID-BINDING PLANT PHOSPHORIBOSYLTRANSFERASE FAMILY PROTEIN"/>
    <property type="match status" value="1"/>
</dbReference>
<feature type="region of interest" description="Disordered" evidence="13">
    <location>
        <begin position="1474"/>
        <end position="1496"/>
    </location>
</feature>
<evidence type="ECO:0000313" key="16">
    <source>
        <dbReference type="Proteomes" id="UP001497457"/>
    </source>
</evidence>
<dbReference type="FunFam" id="1.10.510.10:FF:000870">
    <property type="entry name" value="OSJNBa0016N04.16-like protein"/>
    <property type="match status" value="1"/>
</dbReference>
<evidence type="ECO:0000256" key="5">
    <source>
        <dbReference type="ARBA" id="ARBA00022737"/>
    </source>
</evidence>
<dbReference type="PANTHER" id="PTHR45707:SF76">
    <property type="entry name" value="PROTEIN KINASE DOMAIN-CONTAINING PROTEIN"/>
    <property type="match status" value="1"/>
</dbReference>
<keyword evidence="11" id="KW-0472">Membrane</keyword>
<dbReference type="InterPro" id="IPR027417">
    <property type="entry name" value="P-loop_NTPase"/>
</dbReference>
<dbReference type="InterPro" id="IPR017441">
    <property type="entry name" value="Protein_kinase_ATP_BS"/>
</dbReference>
<keyword evidence="8" id="KW-0611">Plant defense</keyword>
<dbReference type="Pfam" id="PF23559">
    <property type="entry name" value="WHD_DRP"/>
    <property type="match status" value="1"/>
</dbReference>
<evidence type="ECO:0000256" key="2">
    <source>
        <dbReference type="ARBA" id="ARBA00022614"/>
    </source>
</evidence>
<dbReference type="InterPro" id="IPR036388">
    <property type="entry name" value="WH-like_DNA-bd_sf"/>
</dbReference>
<dbReference type="Gene3D" id="3.40.50.300">
    <property type="entry name" value="P-loop containing nucleotide triphosphate hydrolases"/>
    <property type="match status" value="1"/>
</dbReference>
<dbReference type="InterPro" id="IPR001611">
    <property type="entry name" value="Leu-rich_rpt"/>
</dbReference>
<evidence type="ECO:0000256" key="9">
    <source>
        <dbReference type="ARBA" id="ARBA00022840"/>
    </source>
</evidence>
<evidence type="ECO:0000259" key="14">
    <source>
        <dbReference type="PROSITE" id="PS50011"/>
    </source>
</evidence>
<feature type="compositionally biased region" description="Acidic residues" evidence="13">
    <location>
        <begin position="1476"/>
        <end position="1496"/>
    </location>
</feature>
<dbReference type="SUPFAM" id="SSF56112">
    <property type="entry name" value="Protein kinase-like (PK-like)"/>
    <property type="match status" value="1"/>
</dbReference>
<organism evidence="15 16">
    <name type="scientific">Urochloa decumbens</name>
    <dbReference type="NCBI Taxonomy" id="240449"/>
    <lineage>
        <taxon>Eukaryota</taxon>
        <taxon>Viridiplantae</taxon>
        <taxon>Streptophyta</taxon>
        <taxon>Embryophyta</taxon>
        <taxon>Tracheophyta</taxon>
        <taxon>Spermatophyta</taxon>
        <taxon>Magnoliopsida</taxon>
        <taxon>Liliopsida</taxon>
        <taxon>Poales</taxon>
        <taxon>Poaceae</taxon>
        <taxon>PACMAD clade</taxon>
        <taxon>Panicoideae</taxon>
        <taxon>Panicodae</taxon>
        <taxon>Paniceae</taxon>
        <taxon>Melinidinae</taxon>
        <taxon>Urochloa</taxon>
    </lineage>
</organism>
<dbReference type="EMBL" id="OZ075134">
    <property type="protein sequence ID" value="CAL4994061.1"/>
    <property type="molecule type" value="Genomic_DNA"/>
</dbReference>
<dbReference type="InterPro" id="IPR058922">
    <property type="entry name" value="WHD_DRP"/>
</dbReference>
<keyword evidence="5" id="KW-0677">Repeat</keyword>
<accession>A0ABC9B685</accession>
<dbReference type="GO" id="GO:0005886">
    <property type="term" value="C:plasma membrane"/>
    <property type="evidence" value="ECO:0007669"/>
    <property type="project" value="UniProtKB-SubCell"/>
</dbReference>
<dbReference type="Pfam" id="PF00069">
    <property type="entry name" value="Pkinase"/>
    <property type="match status" value="1"/>
</dbReference>
<evidence type="ECO:0000256" key="12">
    <source>
        <dbReference type="PROSITE-ProRule" id="PRU10141"/>
    </source>
</evidence>
<keyword evidence="7" id="KW-0418">Kinase</keyword>